<name>A0A0G1UKZ6_9BACT</name>
<proteinExistence type="predicted"/>
<reference evidence="2 3" key="1">
    <citation type="journal article" date="2015" name="Nature">
        <title>rRNA introns, odd ribosomes, and small enigmatic genomes across a large radiation of phyla.</title>
        <authorList>
            <person name="Brown C.T."/>
            <person name="Hug L.A."/>
            <person name="Thomas B.C."/>
            <person name="Sharon I."/>
            <person name="Castelle C.J."/>
            <person name="Singh A."/>
            <person name="Wilkins M.J."/>
            <person name="Williams K.H."/>
            <person name="Banfield J.F."/>
        </authorList>
    </citation>
    <scope>NUCLEOTIDE SEQUENCE [LARGE SCALE GENOMIC DNA]</scope>
</reference>
<organism evidence="2 3">
    <name type="scientific">Candidatus Amesbacteria bacterium GW2011_GWA2_47_11b</name>
    <dbReference type="NCBI Taxonomy" id="1618358"/>
    <lineage>
        <taxon>Bacteria</taxon>
        <taxon>Candidatus Amesiibacteriota</taxon>
    </lineage>
</organism>
<sequence>MSERQPRSTDELVHDLYLTGFLMLVNAIVLGLEMSELVKPGSVKAFLSHLLGGE</sequence>
<keyword evidence="1" id="KW-0812">Transmembrane</keyword>
<evidence type="ECO:0000313" key="3">
    <source>
        <dbReference type="Proteomes" id="UP000034307"/>
    </source>
</evidence>
<gene>
    <name evidence="2" type="ORF">UX80_C0003G0040</name>
</gene>
<evidence type="ECO:0000313" key="2">
    <source>
        <dbReference type="EMBL" id="KKU58385.1"/>
    </source>
</evidence>
<feature type="transmembrane region" description="Helical" evidence="1">
    <location>
        <begin position="12"/>
        <end position="32"/>
    </location>
</feature>
<comment type="caution">
    <text evidence="2">The sequence shown here is derived from an EMBL/GenBank/DDBJ whole genome shotgun (WGS) entry which is preliminary data.</text>
</comment>
<dbReference type="STRING" id="1618358.UX80_C0003G0040"/>
<keyword evidence="1" id="KW-1133">Transmembrane helix</keyword>
<protein>
    <submittedName>
        <fullName evidence="2">Uncharacterized protein</fullName>
    </submittedName>
</protein>
<accession>A0A0G1UKZ6</accession>
<keyword evidence="1" id="KW-0472">Membrane</keyword>
<dbReference type="AlphaFoldDB" id="A0A0G1UKZ6"/>
<evidence type="ECO:0000256" key="1">
    <source>
        <dbReference type="SAM" id="Phobius"/>
    </source>
</evidence>
<dbReference type="EMBL" id="LCNO01000003">
    <property type="protein sequence ID" value="KKU58385.1"/>
    <property type="molecule type" value="Genomic_DNA"/>
</dbReference>
<dbReference type="Proteomes" id="UP000034307">
    <property type="component" value="Unassembled WGS sequence"/>
</dbReference>